<sequence length="713" mass="77882">MTPHTTEAEASGGGGGDVEEAVEASTLRHRQKSANESSSHAVAGKEDDALGSVEQAFAGLAVPTWREQLTFRAFVVSFFLAIMFSVIVMKLNLTTGIIPSLNVSAGLLGFFFVRLWTGAIERAGFLRQPFTRQENTVIQTCVVSAYGIAFSGGFGSYLFGMSEVIAKIDAETNTPDNVKDPQIGWMIGFLFLVSFVGLFALVPLRKIMIIDYKLTYPSGTATAYLINGFHTPEGARLAKKQVKTLGKFFSFSFLWGFFQWFYTAGDHCGFGSFPTLGLQAYKNRFYFDFSPTYVGVGMICPHIVNVSVLLGGILSWGLMWPLIHNKRGSWFSADLGDGNLQGLQGYRVFISIALILGDGLYNFVRVLYRTISAFLTMVRKKNTNPVFDEVSAAPTGEDLSFDEERRMKLFLKDQIPKPIAYAGYAAVAAVSIATLPQIFPELKWYYILLVYVFAPVLAFCNAYGSGLTDWSLASTYGKLAIFIFGAWAGASHGGVLVGLAACGVMMSIVATASDLMQDFKTGYLTLASPRSMFISQVIGTAMGCVIAPCVFWLFYKSFDVGKDGSEYPAPYATVYRNMAILGVEGFSKLPKHCITLCYVFFAAAITINLIKDNVPSKIAKYIPLPMAMAIPFYIGPYFAIDMFVGTVIIFVWSMVNKPEAEAFGPAVASGLICGDGIWSLPQSILALAKVKPPICMKFLSRTVNARVDTFLGN</sequence>
<feature type="transmembrane region" description="Helical" evidence="8">
    <location>
        <begin position="445"/>
        <end position="467"/>
    </location>
</feature>
<dbReference type="PANTHER" id="PTHR31645">
    <property type="entry name" value="OLIGOPEPTIDE TRANSPORTER YGL114W-RELATED"/>
    <property type="match status" value="1"/>
</dbReference>
<feature type="transmembrane region" description="Helical" evidence="8">
    <location>
        <begin position="137"/>
        <end position="159"/>
    </location>
</feature>
<dbReference type="EMBL" id="JAUUTY010000002">
    <property type="protein sequence ID" value="KAK1684299.1"/>
    <property type="molecule type" value="Genomic_DNA"/>
</dbReference>
<evidence type="ECO:0000256" key="7">
    <source>
        <dbReference type="SAM" id="MobiDB-lite"/>
    </source>
</evidence>
<evidence type="ECO:0000256" key="4">
    <source>
        <dbReference type="ARBA" id="ARBA00022692"/>
    </source>
</evidence>
<keyword evidence="6 8" id="KW-0472">Membrane</keyword>
<proteinExistence type="inferred from homology"/>
<keyword evidence="10" id="KW-1185">Reference proteome</keyword>
<dbReference type="InterPro" id="IPR004813">
    <property type="entry name" value="OPT"/>
</dbReference>
<feature type="transmembrane region" description="Helical" evidence="8">
    <location>
        <begin position="630"/>
        <end position="652"/>
    </location>
</feature>
<protein>
    <submittedName>
        <fullName evidence="9">Uncharacterized protein</fullName>
    </submittedName>
</protein>
<feature type="transmembrane region" description="Helical" evidence="8">
    <location>
        <begin position="293"/>
        <end position="318"/>
    </location>
</feature>
<dbReference type="GO" id="GO:0035673">
    <property type="term" value="F:oligopeptide transmembrane transporter activity"/>
    <property type="evidence" value="ECO:0007669"/>
    <property type="project" value="InterPro"/>
</dbReference>
<evidence type="ECO:0000313" key="9">
    <source>
        <dbReference type="EMBL" id="KAK1684299.1"/>
    </source>
</evidence>
<accession>A0AAD8TMD8</accession>
<comment type="caution">
    <text evidence="9">The sequence shown here is derived from an EMBL/GenBank/DDBJ whole genome shotgun (WGS) entry which is preliminary data.</text>
</comment>
<dbReference type="InterPro" id="IPR045035">
    <property type="entry name" value="YSL-like"/>
</dbReference>
<feature type="transmembrane region" description="Helical" evidence="8">
    <location>
        <begin position="419"/>
        <end position="439"/>
    </location>
</feature>
<keyword evidence="5 8" id="KW-1133">Transmembrane helix</keyword>
<reference evidence="9" key="1">
    <citation type="submission" date="2023-07" db="EMBL/GenBank/DDBJ databases">
        <title>A chromosome-level genome assembly of Lolium multiflorum.</title>
        <authorList>
            <person name="Chen Y."/>
            <person name="Copetti D."/>
            <person name="Kolliker R."/>
            <person name="Studer B."/>
        </authorList>
    </citation>
    <scope>NUCLEOTIDE SEQUENCE</scope>
    <source>
        <strain evidence="9">02402/16</strain>
        <tissue evidence="9">Leaf</tissue>
    </source>
</reference>
<keyword evidence="4 8" id="KW-0812">Transmembrane</keyword>
<gene>
    <name evidence="9" type="ORF">QYE76_045147</name>
</gene>
<dbReference type="PANTHER" id="PTHR31645:SF76">
    <property type="entry name" value="METAL-NICOTIANAMINE TRANSPORTER YSL8-RELATED"/>
    <property type="match status" value="1"/>
</dbReference>
<feature type="region of interest" description="Disordered" evidence="7">
    <location>
        <begin position="1"/>
        <end position="42"/>
    </location>
</feature>
<feature type="transmembrane region" description="Helical" evidence="8">
    <location>
        <begin position="245"/>
        <end position="262"/>
    </location>
</feature>
<keyword evidence="3" id="KW-0813">Transport</keyword>
<feature type="transmembrane region" description="Helical" evidence="8">
    <location>
        <begin position="593"/>
        <end position="610"/>
    </location>
</feature>
<feature type="transmembrane region" description="Helical" evidence="8">
    <location>
        <begin position="183"/>
        <end position="204"/>
    </location>
</feature>
<evidence type="ECO:0000256" key="8">
    <source>
        <dbReference type="SAM" id="Phobius"/>
    </source>
</evidence>
<evidence type="ECO:0000313" key="10">
    <source>
        <dbReference type="Proteomes" id="UP001231189"/>
    </source>
</evidence>
<organism evidence="9 10">
    <name type="scientific">Lolium multiflorum</name>
    <name type="common">Italian ryegrass</name>
    <name type="synonym">Lolium perenne subsp. multiflorum</name>
    <dbReference type="NCBI Taxonomy" id="4521"/>
    <lineage>
        <taxon>Eukaryota</taxon>
        <taxon>Viridiplantae</taxon>
        <taxon>Streptophyta</taxon>
        <taxon>Embryophyta</taxon>
        <taxon>Tracheophyta</taxon>
        <taxon>Spermatophyta</taxon>
        <taxon>Magnoliopsida</taxon>
        <taxon>Liliopsida</taxon>
        <taxon>Poales</taxon>
        <taxon>Poaceae</taxon>
        <taxon>BOP clade</taxon>
        <taxon>Pooideae</taxon>
        <taxon>Poodae</taxon>
        <taxon>Poeae</taxon>
        <taxon>Poeae Chloroplast Group 2 (Poeae type)</taxon>
        <taxon>Loliodinae</taxon>
        <taxon>Loliinae</taxon>
        <taxon>Lolium</taxon>
    </lineage>
</organism>
<evidence type="ECO:0000256" key="6">
    <source>
        <dbReference type="ARBA" id="ARBA00023136"/>
    </source>
</evidence>
<comment type="subcellular location">
    <subcellularLocation>
        <location evidence="1">Membrane</location>
        <topology evidence="1">Multi-pass membrane protein</topology>
    </subcellularLocation>
</comment>
<dbReference type="NCBIfam" id="TIGR00728">
    <property type="entry name" value="OPT_sfam"/>
    <property type="match status" value="1"/>
</dbReference>
<dbReference type="AlphaFoldDB" id="A0AAD8TMD8"/>
<feature type="transmembrane region" description="Helical" evidence="8">
    <location>
        <begin position="69"/>
        <end position="91"/>
    </location>
</feature>
<feature type="transmembrane region" description="Helical" evidence="8">
    <location>
        <begin position="479"/>
        <end position="512"/>
    </location>
</feature>
<comment type="similarity">
    <text evidence="2">Belongs to the YSL (TC 2.A.67.2) family.</text>
</comment>
<dbReference type="Pfam" id="PF03169">
    <property type="entry name" value="OPT"/>
    <property type="match status" value="1"/>
</dbReference>
<dbReference type="GO" id="GO:0016020">
    <property type="term" value="C:membrane"/>
    <property type="evidence" value="ECO:0007669"/>
    <property type="project" value="UniProtKB-SubCell"/>
</dbReference>
<feature type="transmembrane region" description="Helical" evidence="8">
    <location>
        <begin position="532"/>
        <end position="555"/>
    </location>
</feature>
<evidence type="ECO:0000256" key="1">
    <source>
        <dbReference type="ARBA" id="ARBA00004141"/>
    </source>
</evidence>
<dbReference type="Proteomes" id="UP001231189">
    <property type="component" value="Unassembled WGS sequence"/>
</dbReference>
<evidence type="ECO:0000256" key="2">
    <source>
        <dbReference type="ARBA" id="ARBA00010276"/>
    </source>
</evidence>
<evidence type="ECO:0000256" key="3">
    <source>
        <dbReference type="ARBA" id="ARBA00022448"/>
    </source>
</evidence>
<name>A0AAD8TMD8_LOLMU</name>
<evidence type="ECO:0000256" key="5">
    <source>
        <dbReference type="ARBA" id="ARBA00022989"/>
    </source>
</evidence>
<feature type="transmembrane region" description="Helical" evidence="8">
    <location>
        <begin position="97"/>
        <end position="116"/>
    </location>
</feature>